<organism evidence="1 2">
    <name type="scientific">Populus alba x Populus x berolinensis</name>
    <dbReference type="NCBI Taxonomy" id="444605"/>
    <lineage>
        <taxon>Eukaryota</taxon>
        <taxon>Viridiplantae</taxon>
        <taxon>Streptophyta</taxon>
        <taxon>Embryophyta</taxon>
        <taxon>Tracheophyta</taxon>
        <taxon>Spermatophyta</taxon>
        <taxon>Magnoliopsida</taxon>
        <taxon>eudicotyledons</taxon>
        <taxon>Gunneridae</taxon>
        <taxon>Pentapetalae</taxon>
        <taxon>rosids</taxon>
        <taxon>fabids</taxon>
        <taxon>Malpighiales</taxon>
        <taxon>Salicaceae</taxon>
        <taxon>Saliceae</taxon>
        <taxon>Populus</taxon>
    </lineage>
</organism>
<reference evidence="1" key="1">
    <citation type="journal article" date="2023" name="Mol. Ecol. Resour.">
        <title>Chromosome-level genome assembly of a triploid poplar Populus alba 'Berolinensis'.</title>
        <authorList>
            <person name="Chen S."/>
            <person name="Yu Y."/>
            <person name="Wang X."/>
            <person name="Wang S."/>
            <person name="Zhang T."/>
            <person name="Zhou Y."/>
            <person name="He R."/>
            <person name="Meng N."/>
            <person name="Wang Y."/>
            <person name="Liu W."/>
            <person name="Liu Z."/>
            <person name="Liu J."/>
            <person name="Guo Q."/>
            <person name="Huang H."/>
            <person name="Sederoff R.R."/>
            <person name="Wang G."/>
            <person name="Qu G."/>
            <person name="Chen S."/>
        </authorList>
    </citation>
    <scope>NUCLEOTIDE SEQUENCE</scope>
    <source>
        <strain evidence="1">SC-2020</strain>
    </source>
</reference>
<dbReference type="EMBL" id="JAQIZT010000003">
    <property type="protein sequence ID" value="KAJ7003454.1"/>
    <property type="molecule type" value="Genomic_DNA"/>
</dbReference>
<evidence type="ECO:0000313" key="2">
    <source>
        <dbReference type="Proteomes" id="UP001164929"/>
    </source>
</evidence>
<comment type="caution">
    <text evidence="1">The sequence shown here is derived from an EMBL/GenBank/DDBJ whole genome shotgun (WGS) entry which is preliminary data.</text>
</comment>
<name>A0AAD6R6U3_9ROSI</name>
<gene>
    <name evidence="1" type="ORF">NC653_008620</name>
</gene>
<dbReference type="AlphaFoldDB" id="A0AAD6R6U3"/>
<dbReference type="Proteomes" id="UP001164929">
    <property type="component" value="Chromosome 3"/>
</dbReference>
<keyword evidence="2" id="KW-1185">Reference proteome</keyword>
<protein>
    <submittedName>
        <fullName evidence="1">Uncharacterized protein</fullName>
    </submittedName>
</protein>
<sequence>MATNHKSALLASFAWLAGFISSFGFCWLPSCGLGWAEAGWTLDWLTQQLGRASSKQIAVVIFVCDRLILVDGDFVAQDLYAIRKWSPQLWSLCNHFPG</sequence>
<proteinExistence type="predicted"/>
<accession>A0AAD6R6U3</accession>
<evidence type="ECO:0000313" key="1">
    <source>
        <dbReference type="EMBL" id="KAJ7003454.1"/>
    </source>
</evidence>